<feature type="transmembrane region" description="Helical" evidence="1">
    <location>
        <begin position="100"/>
        <end position="119"/>
    </location>
</feature>
<sequence>MRAVIDAIEQKTEPLAKKLEQKTVSIPINLVTGIVMALFALFILFTMDTQIPVGDNHVVNGRAFPTLLMWVMLICCAILIVKDVFAIMQGRAIEHKTLNMLTEVKALIIFGILLATYLIASISEMFVLGAIFCVLSFLIFFKCRKLSYYAIALTLAVAIWAAFYFGLKVRF</sequence>
<keyword evidence="1" id="KW-0812">Transmembrane</keyword>
<accession>A0A2X0VC11</accession>
<reference evidence="2 3" key="1">
    <citation type="submission" date="2018-06" db="EMBL/GenBank/DDBJ databases">
        <authorList>
            <consortium name="Pathogen Informatics"/>
            <person name="Doyle S."/>
        </authorList>
    </citation>
    <scope>NUCLEOTIDE SEQUENCE [LARGE SCALE GENOMIC DNA]</scope>
    <source>
        <strain evidence="2 3">NCTC13093</strain>
    </source>
</reference>
<protein>
    <submittedName>
        <fullName evidence="2">Tripartite tricarboxylate transporter TctB family</fullName>
    </submittedName>
</protein>
<dbReference type="EMBL" id="UAPV01000001">
    <property type="protein sequence ID" value="SPT70395.1"/>
    <property type="molecule type" value="Genomic_DNA"/>
</dbReference>
<organism evidence="2 3">
    <name type="scientific">Anaerobiospirillum thomasii</name>
    <dbReference type="NCBI Taxonomy" id="179995"/>
    <lineage>
        <taxon>Bacteria</taxon>
        <taxon>Pseudomonadati</taxon>
        <taxon>Pseudomonadota</taxon>
        <taxon>Gammaproteobacteria</taxon>
        <taxon>Aeromonadales</taxon>
        <taxon>Succinivibrionaceae</taxon>
        <taxon>Anaerobiospirillum</taxon>
    </lineage>
</organism>
<keyword evidence="1" id="KW-0472">Membrane</keyword>
<proteinExistence type="predicted"/>
<evidence type="ECO:0000256" key="1">
    <source>
        <dbReference type="SAM" id="Phobius"/>
    </source>
</evidence>
<feature type="transmembrane region" description="Helical" evidence="1">
    <location>
        <begin position="67"/>
        <end position="88"/>
    </location>
</feature>
<feature type="transmembrane region" description="Helical" evidence="1">
    <location>
        <begin position="148"/>
        <end position="167"/>
    </location>
</feature>
<dbReference type="RefSeq" id="WP_113744467.1">
    <property type="nucleotide sequence ID" value="NZ_UAPV01000001.1"/>
</dbReference>
<gene>
    <name evidence="2" type="ORF">NCTC13093_01810</name>
</gene>
<feature type="transmembrane region" description="Helical" evidence="1">
    <location>
        <begin position="125"/>
        <end position="141"/>
    </location>
</feature>
<keyword evidence="1" id="KW-1133">Transmembrane helix</keyword>
<feature type="transmembrane region" description="Helical" evidence="1">
    <location>
        <begin position="26"/>
        <end position="47"/>
    </location>
</feature>
<evidence type="ECO:0000313" key="3">
    <source>
        <dbReference type="Proteomes" id="UP000250086"/>
    </source>
</evidence>
<dbReference type="Proteomes" id="UP000250086">
    <property type="component" value="Unassembled WGS sequence"/>
</dbReference>
<evidence type="ECO:0000313" key="2">
    <source>
        <dbReference type="EMBL" id="SPT70395.1"/>
    </source>
</evidence>
<keyword evidence="3" id="KW-1185">Reference proteome</keyword>
<name>A0A2X0VC11_9GAMM</name>
<dbReference type="AlphaFoldDB" id="A0A2X0VC11"/>